<dbReference type="SUPFAM" id="SSF48371">
    <property type="entry name" value="ARM repeat"/>
    <property type="match status" value="1"/>
</dbReference>
<dbReference type="PANTHER" id="PTHR10527">
    <property type="entry name" value="IMPORTIN BETA"/>
    <property type="match status" value="1"/>
</dbReference>
<reference evidence="10 11" key="1">
    <citation type="journal article" date="2018" name="G3 (Bethesda)">
        <title>Phylogenetic and Phylogenomic Definition of Rhizopus Species.</title>
        <authorList>
            <person name="Gryganskyi A.P."/>
            <person name="Golan J."/>
            <person name="Dolatabadi S."/>
            <person name="Mondo S."/>
            <person name="Robb S."/>
            <person name="Idnurm A."/>
            <person name="Muszewska A."/>
            <person name="Steczkiewicz K."/>
            <person name="Masonjones S."/>
            <person name="Liao H.L."/>
            <person name="Gajdeczka M.T."/>
            <person name="Anike F."/>
            <person name="Vuek A."/>
            <person name="Anishchenko I.M."/>
            <person name="Voigt K."/>
            <person name="de Hoog G.S."/>
            <person name="Smith M.E."/>
            <person name="Heitman J."/>
            <person name="Vilgalys R."/>
            <person name="Stajich J.E."/>
        </authorList>
    </citation>
    <scope>NUCLEOTIDE SEQUENCE [LARGE SCALE GENOMIC DNA]</scope>
    <source>
        <strain evidence="10 11">LSU 92-RS-03</strain>
    </source>
</reference>
<name>A0A367J7P9_RHIST</name>
<dbReference type="EMBL" id="PJQM01004042">
    <property type="protein sequence ID" value="RCH85963.1"/>
    <property type="molecule type" value="Genomic_DNA"/>
</dbReference>
<dbReference type="OrthoDB" id="10263328at2759"/>
<dbReference type="InterPro" id="IPR011989">
    <property type="entry name" value="ARM-like"/>
</dbReference>
<evidence type="ECO:0000256" key="1">
    <source>
        <dbReference type="ARBA" id="ARBA00004496"/>
    </source>
</evidence>
<evidence type="ECO:0000256" key="5">
    <source>
        <dbReference type="ARBA" id="ARBA00022737"/>
    </source>
</evidence>
<keyword evidence="5" id="KW-0677">Repeat</keyword>
<accession>A0A367J7P9</accession>
<dbReference type="GO" id="GO:0006606">
    <property type="term" value="P:protein import into nucleus"/>
    <property type="evidence" value="ECO:0007669"/>
    <property type="project" value="InterPro"/>
</dbReference>
<evidence type="ECO:0000256" key="8">
    <source>
        <dbReference type="ARBA" id="ARBA00083566"/>
    </source>
</evidence>
<comment type="caution">
    <text evidence="10">The sequence shown here is derived from an EMBL/GenBank/DDBJ whole genome shotgun (WGS) entry which is preliminary data.</text>
</comment>
<evidence type="ECO:0000256" key="4">
    <source>
        <dbReference type="ARBA" id="ARBA00022490"/>
    </source>
</evidence>
<evidence type="ECO:0000259" key="9">
    <source>
        <dbReference type="Pfam" id="PF25574"/>
    </source>
</evidence>
<evidence type="ECO:0000256" key="7">
    <source>
        <dbReference type="ARBA" id="ARBA00079884"/>
    </source>
</evidence>
<feature type="domain" description="Importin subunit beta-1/Transportin-1-like TPR repeats" evidence="9">
    <location>
        <begin position="298"/>
        <end position="685"/>
    </location>
</feature>
<feature type="non-terminal residue" evidence="10">
    <location>
        <position position="1"/>
    </location>
</feature>
<dbReference type="GO" id="GO:0005737">
    <property type="term" value="C:cytoplasm"/>
    <property type="evidence" value="ECO:0007669"/>
    <property type="project" value="UniProtKB-SubCell"/>
</dbReference>
<keyword evidence="11" id="KW-1185">Reference proteome</keyword>
<organism evidence="10 11">
    <name type="scientific">Rhizopus stolonifer</name>
    <name type="common">Rhizopus nigricans</name>
    <dbReference type="NCBI Taxonomy" id="4846"/>
    <lineage>
        <taxon>Eukaryota</taxon>
        <taxon>Fungi</taxon>
        <taxon>Fungi incertae sedis</taxon>
        <taxon>Mucoromycota</taxon>
        <taxon>Mucoromycotina</taxon>
        <taxon>Mucoromycetes</taxon>
        <taxon>Mucorales</taxon>
        <taxon>Mucorineae</taxon>
        <taxon>Rhizopodaceae</taxon>
        <taxon>Rhizopus</taxon>
    </lineage>
</organism>
<comment type="similarity">
    <text evidence="2">Belongs to the importin beta family. Importin beta-1 subfamily.</text>
</comment>
<dbReference type="InterPro" id="IPR016024">
    <property type="entry name" value="ARM-type_fold"/>
</dbReference>
<dbReference type="STRING" id="4846.A0A367J7P9"/>
<proteinExistence type="inferred from homology"/>
<keyword evidence="4" id="KW-0963">Cytoplasm</keyword>
<dbReference type="AlphaFoldDB" id="A0A367J7P9"/>
<evidence type="ECO:0000256" key="6">
    <source>
        <dbReference type="ARBA" id="ARBA00022927"/>
    </source>
</evidence>
<comment type="subcellular location">
    <subcellularLocation>
        <location evidence="1">Cytoplasm</location>
    </subcellularLocation>
</comment>
<sequence>IGYVCEATDPMVLAAQSNDILTAVVQGARKEEPNQEVRLAAINALINSLDFIKENFEREGERNFIMQVVCEATQSESSDVQVAAFQCLVRIMQTYYDKMRLYMEKALFGLTVAGMNNEDDRVALQAIEFWSTVCDEEMDLKEELLDAHEAGEQPERESYHFAELALNDILPVLLWILTKQEEDYDEDEWTVSMAAATCLSLLAQCVGNAVIQPVVPFIEANIQNENWRQREAAVMAFGSILDGPDPIVLTPLVDQALPTLISMMKDSVVHVKDTVAWTLGRICELLINCIKPEIHLNELISALVYGLQDSPRIVGNCCWSLMNLAEQLGPTIGDNVPTSPLSVFFEGIITALLQFTERSNNEANCRTSAYEAISTLAMCSANDCIPTVQRIVLTILDRLETTMAMESQILDADDRASHSELQSSLLGVLTNCIRRLSRDISQIADRIMTVVLQLLNNQSKQATTTEDAFLAIGALTSALEADFSRYAESFVPILCTALQNPAEYQLCFIAVGLIGDICRALGKDAAPYCNNLMQLLVTNLQSPILHRTVKPAILSCFGDIALAIGDAFSGYLEIVMMVLQQAGSMRADRDNYDMIEYVNTLYEGCVEAYVGIVQGLNGTPQTVLLLPYLTHVFEFIHIIAVDVNKTDSLTRSIIGLLGDLAETFGAQIKALFQQEWIPVLLREARTSRHYGSSTKETSRWAKEVSEINTAV</sequence>
<evidence type="ECO:0000256" key="2">
    <source>
        <dbReference type="ARBA" id="ARBA00010907"/>
    </source>
</evidence>
<dbReference type="Pfam" id="PF25574">
    <property type="entry name" value="TPR_IMB1"/>
    <property type="match status" value="1"/>
</dbReference>
<dbReference type="FunFam" id="1.25.10.10:FF:000027">
    <property type="entry name" value="Importin subunit beta-1"/>
    <property type="match status" value="1"/>
</dbReference>
<protein>
    <recommendedName>
        <fullName evidence="7">Importin-95</fullName>
    </recommendedName>
    <alternativeName>
        <fullName evidence="8">Karyopherin-95</fullName>
    </alternativeName>
</protein>
<dbReference type="Gene3D" id="1.25.10.10">
    <property type="entry name" value="Leucine-rich Repeat Variant"/>
    <property type="match status" value="1"/>
</dbReference>
<keyword evidence="6" id="KW-0653">Protein transport</keyword>
<dbReference type="Proteomes" id="UP000253551">
    <property type="component" value="Unassembled WGS sequence"/>
</dbReference>
<evidence type="ECO:0000256" key="3">
    <source>
        <dbReference type="ARBA" id="ARBA00022448"/>
    </source>
</evidence>
<dbReference type="InterPro" id="IPR058584">
    <property type="entry name" value="IMB1_TNPO1-like_TPR"/>
</dbReference>
<dbReference type="Pfam" id="PF13513">
    <property type="entry name" value="HEAT_EZ"/>
    <property type="match status" value="1"/>
</dbReference>
<gene>
    <name evidence="10" type="primary">KAP95_1</name>
    <name evidence="10" type="ORF">CU098_001178</name>
</gene>
<keyword evidence="3" id="KW-0813">Transport</keyword>
<dbReference type="InterPro" id="IPR040122">
    <property type="entry name" value="Importin_beta"/>
</dbReference>
<evidence type="ECO:0000313" key="11">
    <source>
        <dbReference type="Proteomes" id="UP000253551"/>
    </source>
</evidence>
<evidence type="ECO:0000313" key="10">
    <source>
        <dbReference type="EMBL" id="RCH85963.1"/>
    </source>
</evidence>